<protein>
    <recommendedName>
        <fullName evidence="5">SnoaL-like domain-containing protein</fullName>
    </recommendedName>
</protein>
<accession>A0AA37PRT1</accession>
<reference evidence="2" key="4">
    <citation type="submission" date="2022-04" db="EMBL/GenBank/DDBJ databases">
        <authorList>
            <person name="Komine T."/>
            <person name="Fukano H."/>
            <person name="Wada S."/>
        </authorList>
    </citation>
    <scope>NUCLEOTIDE SEQUENCE</scope>
    <source>
        <strain evidence="2">NJB18185</strain>
    </source>
</reference>
<reference evidence="3" key="2">
    <citation type="submission" date="2018-04" db="EMBL/GenBank/DDBJ databases">
        <title>Draft genome sequence of Mycobacterium montefiorense isolated from Japanese black salamander.</title>
        <authorList>
            <person name="Fukano H."/>
            <person name="Yoshida M."/>
            <person name="Shimizu A."/>
            <person name="Iwao H."/>
            <person name="Kurata O."/>
            <person name="Katayama Y."/>
            <person name="Omatsu T."/>
            <person name="Mizutani T."/>
            <person name="Wada S."/>
            <person name="Hoshino Y."/>
        </authorList>
    </citation>
    <scope>NUCLEOTIDE SEQUENCE [LARGE SCALE GENOMIC DNA]</scope>
    <source>
        <strain evidence="3">BS</strain>
    </source>
</reference>
<name>A0AA37PRT1_9MYCO</name>
<evidence type="ECO:0000313" key="1">
    <source>
        <dbReference type="EMBL" id="GBG39643.1"/>
    </source>
</evidence>
<evidence type="ECO:0000313" key="3">
    <source>
        <dbReference type="Proteomes" id="UP000245060"/>
    </source>
</evidence>
<sequence length="133" mass="15452">MHPLRTLRERGDNTPEEVAALLADDIEFHTPILTKVVTGRELISRIWALSSHVRSGRYLREHKIDERTTFLQWQGEIDGRDLEILELIEDDDNGLITRRTAAYRPLPAVELFRSAMYPGIKDWLGPEYFGYET</sequence>
<gene>
    <name evidence="1" type="ORF">MmonteBS_40150</name>
    <name evidence="2" type="ORF">NJB18185_38660</name>
</gene>
<keyword evidence="3" id="KW-1185">Reference proteome</keyword>
<dbReference type="EMBL" id="BQYH01000029">
    <property type="protein sequence ID" value="GKU74095.1"/>
    <property type="molecule type" value="Genomic_DNA"/>
</dbReference>
<dbReference type="InterPro" id="IPR032710">
    <property type="entry name" value="NTF2-like_dom_sf"/>
</dbReference>
<reference evidence="2" key="3">
    <citation type="journal article" date="2022" name="Microbiol. Resour. Announc.">
        <title>Draft Genome Sequences of Eight Mycobacterium montefiorense Strains Isolated from Salamanders in Captivity.</title>
        <authorList>
            <person name="Komine T."/>
            <person name="Ihara H."/>
            <person name="Fukano H."/>
            <person name="Hoshino Y."/>
            <person name="Kurata O."/>
            <person name="Wada S."/>
        </authorList>
    </citation>
    <scope>NUCLEOTIDE SEQUENCE</scope>
    <source>
        <strain evidence="2">NJB18185</strain>
    </source>
</reference>
<proteinExistence type="predicted"/>
<evidence type="ECO:0008006" key="5">
    <source>
        <dbReference type="Google" id="ProtNLM"/>
    </source>
</evidence>
<organism evidence="2 4">
    <name type="scientific">Mycobacterium montefiorense</name>
    <dbReference type="NCBI Taxonomy" id="154654"/>
    <lineage>
        <taxon>Bacteria</taxon>
        <taxon>Bacillati</taxon>
        <taxon>Actinomycetota</taxon>
        <taxon>Actinomycetes</taxon>
        <taxon>Mycobacteriales</taxon>
        <taxon>Mycobacteriaceae</taxon>
        <taxon>Mycobacterium</taxon>
        <taxon>Mycobacterium simiae complex</taxon>
    </lineage>
</organism>
<reference evidence="1" key="1">
    <citation type="journal article" date="2018" name="Genome Announc.">
        <title>Draft Genome Sequence of Mycobacterium montefiorense Isolated from Japanese Black Salamander (Hynobius nigrescens).</title>
        <authorList>
            <person name="Fukano H."/>
            <person name="Yoshida M."/>
            <person name="Shimizu A."/>
            <person name="Iwao H."/>
            <person name="Katayama Y."/>
            <person name="Omatsu T."/>
            <person name="Mizutani T."/>
            <person name="Kurata O."/>
            <person name="Wada S."/>
            <person name="Hoshino Y."/>
        </authorList>
    </citation>
    <scope>NUCLEOTIDE SEQUENCE</scope>
    <source>
        <strain evidence="1">BS</strain>
    </source>
</reference>
<dbReference type="Gene3D" id="3.10.450.50">
    <property type="match status" value="1"/>
</dbReference>
<dbReference type="SUPFAM" id="SSF54427">
    <property type="entry name" value="NTF2-like"/>
    <property type="match status" value="1"/>
</dbReference>
<evidence type="ECO:0000313" key="2">
    <source>
        <dbReference type="EMBL" id="GKU74095.1"/>
    </source>
</evidence>
<dbReference type="RefSeq" id="WP_108924924.1">
    <property type="nucleotide sequence ID" value="NZ_BFCH01000021.1"/>
</dbReference>
<dbReference type="Proteomes" id="UP001139505">
    <property type="component" value="Unassembled WGS sequence"/>
</dbReference>
<evidence type="ECO:0000313" key="4">
    <source>
        <dbReference type="Proteomes" id="UP001139505"/>
    </source>
</evidence>
<dbReference type="AlphaFoldDB" id="A0AA37PRT1"/>
<comment type="caution">
    <text evidence="2">The sequence shown here is derived from an EMBL/GenBank/DDBJ whole genome shotgun (WGS) entry which is preliminary data.</text>
</comment>
<dbReference type="EMBL" id="BFCH01000021">
    <property type="protein sequence ID" value="GBG39643.1"/>
    <property type="molecule type" value="Genomic_DNA"/>
</dbReference>
<dbReference type="Proteomes" id="UP000245060">
    <property type="component" value="Unassembled WGS sequence"/>
</dbReference>